<evidence type="ECO:0000256" key="1">
    <source>
        <dbReference type="SAM" id="MobiDB-lite"/>
    </source>
</evidence>
<feature type="compositionally biased region" description="Basic and acidic residues" evidence="1">
    <location>
        <begin position="81"/>
        <end position="92"/>
    </location>
</feature>
<dbReference type="AlphaFoldDB" id="A0AAV6UX84"/>
<accession>A0AAV6UX84</accession>
<reference evidence="2 3" key="1">
    <citation type="journal article" date="2022" name="Nat. Ecol. Evol.">
        <title>A masculinizing supergene underlies an exaggerated male reproductive morph in a spider.</title>
        <authorList>
            <person name="Hendrickx F."/>
            <person name="De Corte Z."/>
            <person name="Sonet G."/>
            <person name="Van Belleghem S.M."/>
            <person name="Kostlbacher S."/>
            <person name="Vangestel C."/>
        </authorList>
    </citation>
    <scope>NUCLEOTIDE SEQUENCE [LARGE SCALE GENOMIC DNA]</scope>
    <source>
        <strain evidence="2">W744_W776</strain>
    </source>
</reference>
<feature type="region of interest" description="Disordered" evidence="1">
    <location>
        <begin position="1"/>
        <end position="34"/>
    </location>
</feature>
<organism evidence="2 3">
    <name type="scientific">Oedothorax gibbosus</name>
    <dbReference type="NCBI Taxonomy" id="931172"/>
    <lineage>
        <taxon>Eukaryota</taxon>
        <taxon>Metazoa</taxon>
        <taxon>Ecdysozoa</taxon>
        <taxon>Arthropoda</taxon>
        <taxon>Chelicerata</taxon>
        <taxon>Arachnida</taxon>
        <taxon>Araneae</taxon>
        <taxon>Araneomorphae</taxon>
        <taxon>Entelegynae</taxon>
        <taxon>Araneoidea</taxon>
        <taxon>Linyphiidae</taxon>
        <taxon>Erigoninae</taxon>
        <taxon>Oedothorax</taxon>
    </lineage>
</organism>
<gene>
    <name evidence="2" type="ORF">JTE90_014319</name>
</gene>
<sequence>MEHKDSLHHFNTEGKELKTKVESPRKASKGTSGMVIKFPESKKLYYRRQIEPWPMPCKDGDQTICLPDRTALKRQPQSTSEPKKQSLERTDPYHQCSKVGKIKSKPCGLLKYRMVEYQIPSKRLLCKDPHGNIFQLAPGPRYNPFD</sequence>
<keyword evidence="3" id="KW-1185">Reference proteome</keyword>
<name>A0AAV6UX84_9ARAC</name>
<feature type="compositionally biased region" description="Basic and acidic residues" evidence="1">
    <location>
        <begin position="1"/>
        <end position="25"/>
    </location>
</feature>
<dbReference type="EMBL" id="JAFNEN010000250">
    <property type="protein sequence ID" value="KAG8188081.1"/>
    <property type="molecule type" value="Genomic_DNA"/>
</dbReference>
<feature type="region of interest" description="Disordered" evidence="1">
    <location>
        <begin position="61"/>
        <end position="95"/>
    </location>
</feature>
<proteinExistence type="predicted"/>
<protein>
    <submittedName>
        <fullName evidence="2">Uncharacterized protein</fullName>
    </submittedName>
</protein>
<dbReference type="Proteomes" id="UP000827092">
    <property type="component" value="Unassembled WGS sequence"/>
</dbReference>
<evidence type="ECO:0000313" key="2">
    <source>
        <dbReference type="EMBL" id="KAG8188081.1"/>
    </source>
</evidence>
<evidence type="ECO:0000313" key="3">
    <source>
        <dbReference type="Proteomes" id="UP000827092"/>
    </source>
</evidence>
<comment type="caution">
    <text evidence="2">The sequence shown here is derived from an EMBL/GenBank/DDBJ whole genome shotgun (WGS) entry which is preliminary data.</text>
</comment>